<organism evidence="2 3">
    <name type="scientific">Brassica rapa subsp. trilocularis</name>
    <dbReference type="NCBI Taxonomy" id="1813537"/>
    <lineage>
        <taxon>Eukaryota</taxon>
        <taxon>Viridiplantae</taxon>
        <taxon>Streptophyta</taxon>
        <taxon>Embryophyta</taxon>
        <taxon>Tracheophyta</taxon>
        <taxon>Spermatophyta</taxon>
        <taxon>Magnoliopsida</taxon>
        <taxon>eudicotyledons</taxon>
        <taxon>Gunneridae</taxon>
        <taxon>Pentapetalae</taxon>
        <taxon>rosids</taxon>
        <taxon>malvids</taxon>
        <taxon>Brassicales</taxon>
        <taxon>Brassicaceae</taxon>
        <taxon>Brassiceae</taxon>
        <taxon>Brassica</taxon>
    </lineage>
</organism>
<keyword evidence="3" id="KW-1185">Reference proteome</keyword>
<dbReference type="SMART" id="SM00239">
    <property type="entry name" value="C2"/>
    <property type="match status" value="1"/>
</dbReference>
<sequence>MSPPELQRGKENNPSFELKIISANDVSLVNAAYKMDVYAAVSITGITTQQKLSAKTPIDFYGCSNPTWNHTVKFSIAEEAVQFTLTVKLFSYWLEDENDLYLGQVTISVQEFLYSNPVQPLTNGKNDKLKLVTYPVKCRSQKPN</sequence>
<comment type="caution">
    <text evidence="2">The sequence shown here is derived from an EMBL/GenBank/DDBJ whole genome shotgun (WGS) entry which is preliminary data.</text>
</comment>
<dbReference type="SUPFAM" id="SSF49562">
    <property type="entry name" value="C2 domain (Calcium/lipid-binding domain, CaLB)"/>
    <property type="match status" value="1"/>
</dbReference>
<dbReference type="Gene3D" id="2.60.40.150">
    <property type="entry name" value="C2 domain"/>
    <property type="match status" value="1"/>
</dbReference>
<dbReference type="PANTHER" id="PTHR32246">
    <property type="entry name" value="INGRESSION PROTEIN FIC1"/>
    <property type="match status" value="1"/>
</dbReference>
<dbReference type="PROSITE" id="PS50004">
    <property type="entry name" value="C2"/>
    <property type="match status" value="1"/>
</dbReference>
<dbReference type="InterPro" id="IPR044750">
    <property type="entry name" value="C2_SRC2/BAP"/>
</dbReference>
<dbReference type="InterPro" id="IPR000008">
    <property type="entry name" value="C2_dom"/>
</dbReference>
<evidence type="ECO:0000259" key="1">
    <source>
        <dbReference type="PROSITE" id="PS50004"/>
    </source>
</evidence>
<protein>
    <recommendedName>
        <fullName evidence="1">C2 domain-containing protein</fullName>
    </recommendedName>
</protein>
<proteinExistence type="predicted"/>
<gene>
    <name evidence="2" type="primary">A01p023710.1_BraROA</name>
    <name evidence="2" type="ORF">IGI04_001986</name>
</gene>
<dbReference type="Pfam" id="PF00168">
    <property type="entry name" value="C2"/>
    <property type="match status" value="1"/>
</dbReference>
<evidence type="ECO:0000313" key="3">
    <source>
        <dbReference type="Proteomes" id="UP000823674"/>
    </source>
</evidence>
<feature type="domain" description="C2" evidence="1">
    <location>
        <begin position="1"/>
        <end position="123"/>
    </location>
</feature>
<dbReference type="CDD" id="cd04051">
    <property type="entry name" value="C2_SRC2_like"/>
    <property type="match status" value="1"/>
</dbReference>
<dbReference type="PANTHER" id="PTHR32246:SF137">
    <property type="entry name" value="CALCIUM-DEPENDENT LIPID-BINDING (CALB DOMAIN) FAMILY PROTEIN"/>
    <property type="match status" value="1"/>
</dbReference>
<accession>A0ABQ7NXI7</accession>
<dbReference type="Proteomes" id="UP000823674">
    <property type="component" value="Chromosome A01"/>
</dbReference>
<dbReference type="InterPro" id="IPR035892">
    <property type="entry name" value="C2_domain_sf"/>
</dbReference>
<name>A0ABQ7NXI7_BRACM</name>
<reference evidence="2 3" key="1">
    <citation type="submission" date="2021-03" db="EMBL/GenBank/DDBJ databases">
        <authorList>
            <person name="King G.J."/>
            <person name="Bancroft I."/>
            <person name="Baten A."/>
            <person name="Bloomfield J."/>
            <person name="Borpatragohain P."/>
            <person name="He Z."/>
            <person name="Irish N."/>
            <person name="Irwin J."/>
            <person name="Liu K."/>
            <person name="Mauleon R.P."/>
            <person name="Moore J."/>
            <person name="Morris R."/>
            <person name="Ostergaard L."/>
            <person name="Wang B."/>
            <person name="Wells R."/>
        </authorList>
    </citation>
    <scope>NUCLEOTIDE SEQUENCE [LARGE SCALE GENOMIC DNA]</scope>
    <source>
        <strain evidence="2">R-o-18</strain>
        <tissue evidence="2">Leaf</tissue>
    </source>
</reference>
<evidence type="ECO:0000313" key="2">
    <source>
        <dbReference type="EMBL" id="KAG5414419.1"/>
    </source>
</evidence>
<dbReference type="EMBL" id="JADBGQ010000001">
    <property type="protein sequence ID" value="KAG5414419.1"/>
    <property type="molecule type" value="Genomic_DNA"/>
</dbReference>